<comment type="similarity">
    <text evidence="2">Belongs to the PBP/GOBP family.</text>
</comment>
<dbReference type="InterPro" id="IPR052295">
    <property type="entry name" value="Odorant-binding_protein"/>
</dbReference>
<evidence type="ECO:0000313" key="5">
    <source>
        <dbReference type="EMBL" id="SAJ59023.1"/>
    </source>
</evidence>
<accession>A0A162SJV8</accession>
<feature type="compositionally biased region" description="Low complexity" evidence="4">
    <location>
        <begin position="166"/>
        <end position="175"/>
    </location>
</feature>
<dbReference type="Pfam" id="PF01395">
    <property type="entry name" value="PBP_GOBP"/>
    <property type="match status" value="1"/>
</dbReference>
<dbReference type="PANTHER" id="PTHR21066">
    <property type="entry name" value="ODORANT-BINDING PROTEIN 59A-RELATED"/>
    <property type="match status" value="1"/>
</dbReference>
<dbReference type="PANTHER" id="PTHR21066:SF9">
    <property type="entry name" value="ODORANT-BINDING PROTEIN 59A"/>
    <property type="match status" value="1"/>
</dbReference>
<dbReference type="AlphaFoldDB" id="A0A162SJV8"/>
<dbReference type="GO" id="GO:0005549">
    <property type="term" value="F:odorant binding"/>
    <property type="evidence" value="ECO:0007669"/>
    <property type="project" value="InterPro"/>
</dbReference>
<protein>
    <submittedName>
        <fullName evidence="5">Putative odorant-binding protein</fullName>
    </submittedName>
</protein>
<dbReference type="GO" id="GO:0005576">
    <property type="term" value="C:extracellular region"/>
    <property type="evidence" value="ECO:0007669"/>
    <property type="project" value="UniProtKB-SubCell"/>
</dbReference>
<comment type="subcellular location">
    <subcellularLocation>
        <location evidence="1">Secreted</location>
    </subcellularLocation>
</comment>
<feature type="region of interest" description="Disordered" evidence="4">
    <location>
        <begin position="162"/>
        <end position="184"/>
    </location>
</feature>
<dbReference type="SUPFAM" id="SSF47565">
    <property type="entry name" value="Insect pheromone/odorant-binding proteins"/>
    <property type="match status" value="1"/>
</dbReference>
<gene>
    <name evidence="5" type="primary">TbraOBP7</name>
</gene>
<sequence length="184" mass="21475">MNVIIDYENDRWFGQDHKRRQSGRGNGDSHSYGSNRREQNDENKYNSDPFNRHYNTSRGGTTSIGSPLEDIDACVIHCIFRQMKMVSDESYLNRNTVLNVLTRRIKDQELKAFIQEAINECFENLDPDDEEICDYSKSFAMCLEEKGKSNCDDWDLSAKFDRNNRSRNNNNNNQNGFSYQNSRG</sequence>
<feature type="compositionally biased region" description="Polar residues" evidence="4">
    <location>
        <begin position="46"/>
        <end position="62"/>
    </location>
</feature>
<reference evidence="5" key="1">
    <citation type="submission" date="2016-03" db="EMBL/GenBank/DDBJ databases">
        <title>Under expression of chemosensory genes in domiciliary bugs of the Chagas disease vector Triatoma brasiliensis.</title>
        <authorList>
            <person name="Marchant A."/>
            <person name="Mougel F."/>
            <person name="Jacquin-Joly E."/>
            <person name="Costa J."/>
            <person name="Almeida C.E."/>
            <person name="Harry M."/>
        </authorList>
    </citation>
    <scope>NUCLEOTIDE SEQUENCE</scope>
    <source>
        <tissue evidence="5">Head antenna rostrum</tissue>
    </source>
</reference>
<evidence type="ECO:0000256" key="1">
    <source>
        <dbReference type="ARBA" id="ARBA00004613"/>
    </source>
</evidence>
<dbReference type="EMBL" id="LT555338">
    <property type="protein sequence ID" value="SAJ59023.1"/>
    <property type="molecule type" value="mRNA"/>
</dbReference>
<keyword evidence="3" id="KW-0964">Secreted</keyword>
<dbReference type="InterPro" id="IPR006170">
    <property type="entry name" value="PBP/GOBP"/>
</dbReference>
<evidence type="ECO:0000256" key="2">
    <source>
        <dbReference type="ARBA" id="ARBA00008098"/>
    </source>
</evidence>
<organism evidence="5">
    <name type="scientific">Triatoma brasiliensis</name>
    <name type="common">Blood-sucking bug</name>
    <dbReference type="NCBI Taxonomy" id="65344"/>
    <lineage>
        <taxon>Eukaryota</taxon>
        <taxon>Metazoa</taxon>
        <taxon>Ecdysozoa</taxon>
        <taxon>Arthropoda</taxon>
        <taxon>Hexapoda</taxon>
        <taxon>Insecta</taxon>
        <taxon>Pterygota</taxon>
        <taxon>Neoptera</taxon>
        <taxon>Paraneoptera</taxon>
        <taxon>Hemiptera</taxon>
        <taxon>Heteroptera</taxon>
        <taxon>Panheteroptera</taxon>
        <taxon>Cimicomorpha</taxon>
        <taxon>Reduviidae</taxon>
        <taxon>Triatominae</taxon>
        <taxon>Triatoma</taxon>
    </lineage>
</organism>
<name>A0A162SJV8_TRIBS</name>
<feature type="region of interest" description="Disordered" evidence="4">
    <location>
        <begin position="16"/>
        <end position="62"/>
    </location>
</feature>
<dbReference type="CDD" id="cd23992">
    <property type="entry name" value="PBP_GOBP"/>
    <property type="match status" value="1"/>
</dbReference>
<evidence type="ECO:0000256" key="3">
    <source>
        <dbReference type="ARBA" id="ARBA00022525"/>
    </source>
</evidence>
<dbReference type="Gene3D" id="1.10.238.20">
    <property type="entry name" value="Pheromone/general odorant binding protein domain"/>
    <property type="match status" value="1"/>
</dbReference>
<evidence type="ECO:0000256" key="4">
    <source>
        <dbReference type="SAM" id="MobiDB-lite"/>
    </source>
</evidence>
<feature type="compositionally biased region" description="Basic and acidic residues" evidence="4">
    <location>
        <begin position="35"/>
        <end position="45"/>
    </location>
</feature>
<proteinExistence type="evidence at transcript level"/>
<dbReference type="InterPro" id="IPR036728">
    <property type="entry name" value="PBP_GOBP_sf"/>
</dbReference>